<evidence type="ECO:0000313" key="9">
    <source>
        <dbReference type="Proteomes" id="UP001138661"/>
    </source>
</evidence>
<evidence type="ECO:0000256" key="2">
    <source>
        <dbReference type="ARBA" id="ARBA00012438"/>
    </source>
</evidence>
<protein>
    <recommendedName>
        <fullName evidence="2">histidine kinase</fullName>
        <ecNumber evidence="2">2.7.13.3</ecNumber>
    </recommendedName>
</protein>
<reference evidence="8" key="1">
    <citation type="submission" date="2021-07" db="EMBL/GenBank/DDBJ databases">
        <title>Roseobacter insulae sp. nov., isolated from a tidal flat.</title>
        <authorList>
            <person name="Park S."/>
            <person name="Yoon J.-H."/>
        </authorList>
    </citation>
    <scope>NUCLEOTIDE SEQUENCE</scope>
    <source>
        <strain evidence="8">YSTF-M11</strain>
    </source>
</reference>
<dbReference type="InterPro" id="IPR000014">
    <property type="entry name" value="PAS"/>
</dbReference>
<dbReference type="InterPro" id="IPR003661">
    <property type="entry name" value="HisK_dim/P_dom"/>
</dbReference>
<feature type="domain" description="PAS" evidence="7">
    <location>
        <begin position="233"/>
        <end position="269"/>
    </location>
</feature>
<proteinExistence type="predicted"/>
<evidence type="ECO:0000259" key="6">
    <source>
        <dbReference type="PROSITE" id="PS50110"/>
    </source>
</evidence>
<feature type="chain" id="PRO_5040873533" description="histidine kinase" evidence="4">
    <location>
        <begin position="29"/>
        <end position="765"/>
    </location>
</feature>
<feature type="domain" description="Response regulatory" evidence="6">
    <location>
        <begin position="644"/>
        <end position="758"/>
    </location>
</feature>
<organism evidence="8 9">
    <name type="scientific">Roseobacter insulae</name>
    <dbReference type="NCBI Taxonomy" id="2859783"/>
    <lineage>
        <taxon>Bacteria</taxon>
        <taxon>Pseudomonadati</taxon>
        <taxon>Pseudomonadota</taxon>
        <taxon>Alphaproteobacteria</taxon>
        <taxon>Rhodobacterales</taxon>
        <taxon>Roseobacteraceae</taxon>
        <taxon>Roseobacter</taxon>
    </lineage>
</organism>
<comment type="catalytic activity">
    <reaction evidence="1">
        <text>ATP + protein L-histidine = ADP + protein N-phospho-L-histidine.</text>
        <dbReference type="EC" id="2.7.13.3"/>
    </reaction>
</comment>
<dbReference type="RefSeq" id="WP_219506955.1">
    <property type="nucleotide sequence ID" value="NZ_JAHXDN010000008.1"/>
</dbReference>
<dbReference type="PANTHER" id="PTHR43065">
    <property type="entry name" value="SENSOR HISTIDINE KINASE"/>
    <property type="match status" value="1"/>
</dbReference>
<feature type="domain" description="Histidine kinase" evidence="5">
    <location>
        <begin position="376"/>
        <end position="623"/>
    </location>
</feature>
<feature type="modified residue" description="4-aspartylphosphate" evidence="3">
    <location>
        <position position="694"/>
    </location>
</feature>
<dbReference type="InterPro" id="IPR003594">
    <property type="entry name" value="HATPase_dom"/>
</dbReference>
<name>A0A9X1FZ95_9RHOB</name>
<dbReference type="SMART" id="SM00388">
    <property type="entry name" value="HisKA"/>
    <property type="match status" value="1"/>
</dbReference>
<dbReference type="Pfam" id="PF02518">
    <property type="entry name" value="HATPase_c"/>
    <property type="match status" value="1"/>
</dbReference>
<gene>
    <name evidence="8" type="ORF">KX928_21740</name>
</gene>
<dbReference type="Proteomes" id="UP001138661">
    <property type="component" value="Unassembled WGS sequence"/>
</dbReference>
<evidence type="ECO:0000313" key="8">
    <source>
        <dbReference type="EMBL" id="MBW4710421.1"/>
    </source>
</evidence>
<dbReference type="AlphaFoldDB" id="A0A9X1FZ95"/>
<comment type="caution">
    <text evidence="8">The sequence shown here is derived from an EMBL/GenBank/DDBJ whole genome shotgun (WGS) entry which is preliminary data.</text>
</comment>
<keyword evidence="3" id="KW-0597">Phosphoprotein</keyword>
<dbReference type="EMBL" id="JAHXDN010000008">
    <property type="protein sequence ID" value="MBW4710421.1"/>
    <property type="molecule type" value="Genomic_DNA"/>
</dbReference>
<dbReference type="Pfam" id="PF00512">
    <property type="entry name" value="HisKA"/>
    <property type="match status" value="1"/>
</dbReference>
<evidence type="ECO:0000256" key="1">
    <source>
        <dbReference type="ARBA" id="ARBA00000085"/>
    </source>
</evidence>
<keyword evidence="9" id="KW-1185">Reference proteome</keyword>
<evidence type="ECO:0000256" key="3">
    <source>
        <dbReference type="PROSITE-ProRule" id="PRU00169"/>
    </source>
</evidence>
<accession>A0A9X1FZ95</accession>
<dbReference type="Pfam" id="PF00072">
    <property type="entry name" value="Response_reg"/>
    <property type="match status" value="1"/>
</dbReference>
<dbReference type="SMART" id="SM00387">
    <property type="entry name" value="HATPase_c"/>
    <property type="match status" value="1"/>
</dbReference>
<evidence type="ECO:0000259" key="7">
    <source>
        <dbReference type="PROSITE" id="PS50112"/>
    </source>
</evidence>
<dbReference type="GO" id="GO:0000155">
    <property type="term" value="F:phosphorelay sensor kinase activity"/>
    <property type="evidence" value="ECO:0007669"/>
    <property type="project" value="InterPro"/>
</dbReference>
<evidence type="ECO:0000256" key="4">
    <source>
        <dbReference type="SAM" id="SignalP"/>
    </source>
</evidence>
<dbReference type="PROSITE" id="PS50110">
    <property type="entry name" value="RESPONSE_REGULATORY"/>
    <property type="match status" value="1"/>
</dbReference>
<dbReference type="PROSITE" id="PS50109">
    <property type="entry name" value="HIS_KIN"/>
    <property type="match status" value="1"/>
</dbReference>
<sequence>MTKAWNNRLALKLLFWVLVCNAVLSALATTAQLYVNFQRQDDALHDITRQVERGFAQSLSTAIWSFDTEQIDQILNGVFAETDIAYLKLAADGLQVWERGPTDPNEQLQTDTINLIHVDPTLGESVLGTMDLGLSRARIWSDLYAQVVVVFLSNLAKTGLASLAILAIFHRLVSRHLRDIATYVSQPNWLVEGEALRLNRPPTQAADDLDAISTALNQTRNRLEDVDKFLKTASERLRVVLDTTVNGIVGLDEKGVVQVINPAARHMLGGMSEKTPFPWPAPIKFLDVIDMQPLDASADPINRALAGQILTGETHMMTRAGETENRYVRVSSAIVEEADSELRTVIVLDDVSMLEKKRQQIERKGRLDALGQLTGGIAHDFNNLLATILYAMQLTRADNISERSDRVLATALNAVERGRELTGRLLAFAKRQPGLARSRPLSETFSEFEALARPAIEETVGITLVPPNPELLVYCDHGQLDNALLNLVLNSRDAIMRTGKGSKITIKARGIDEVDVDLLLRRENPQAYITQGMHGEHAEDFARKDFRAYRYVEISVTDDGPGMTEEVKGRAIDPFFTTKDTNSGTGLGLSMVYGFIQHSDGELRIYSEVGFGTTIRLILPRGTVENEREEPMKRLPLRKGAGQSILVVEDEPNLLAVMEDLLKELGFRILSASSGQEALDVIESGDKVDLLLTDIVMPGGIGGFELAQRVRELRPSIPIIYMSGYTGFTSAEMGNVVAPLLQKPCPPVELAEVLSDALSNRENSI</sequence>
<dbReference type="SMART" id="SM00448">
    <property type="entry name" value="REC"/>
    <property type="match status" value="1"/>
</dbReference>
<keyword evidence="4" id="KW-0732">Signal</keyword>
<dbReference type="PANTHER" id="PTHR43065:SF42">
    <property type="entry name" value="TWO-COMPONENT SENSOR PPRA"/>
    <property type="match status" value="1"/>
</dbReference>
<evidence type="ECO:0000259" key="5">
    <source>
        <dbReference type="PROSITE" id="PS50109"/>
    </source>
</evidence>
<dbReference type="SMART" id="SM00091">
    <property type="entry name" value="PAS"/>
    <property type="match status" value="1"/>
</dbReference>
<dbReference type="EC" id="2.7.13.3" evidence="2"/>
<dbReference type="InterPro" id="IPR005467">
    <property type="entry name" value="His_kinase_dom"/>
</dbReference>
<dbReference type="PROSITE" id="PS50112">
    <property type="entry name" value="PAS"/>
    <property type="match status" value="1"/>
</dbReference>
<dbReference type="InterPro" id="IPR001789">
    <property type="entry name" value="Sig_transdc_resp-reg_receiver"/>
</dbReference>
<feature type="signal peptide" evidence="4">
    <location>
        <begin position="1"/>
        <end position="28"/>
    </location>
</feature>